<dbReference type="PANTHER" id="PTHR33295">
    <property type="entry name" value="ATPASE"/>
    <property type="match status" value="1"/>
</dbReference>
<dbReference type="Pfam" id="PF13635">
    <property type="entry name" value="DUF4143"/>
    <property type="match status" value="1"/>
</dbReference>
<dbReference type="AlphaFoldDB" id="K2AWQ1"/>
<dbReference type="InterPro" id="IPR025420">
    <property type="entry name" value="DUF4143"/>
</dbReference>
<evidence type="ECO:0000259" key="1">
    <source>
        <dbReference type="Pfam" id="PF13173"/>
    </source>
</evidence>
<organism evidence="3">
    <name type="scientific">uncultured bacterium</name>
    <name type="common">gcode 4</name>
    <dbReference type="NCBI Taxonomy" id="1234023"/>
    <lineage>
        <taxon>Bacteria</taxon>
        <taxon>environmental samples</taxon>
    </lineage>
</organism>
<evidence type="ECO:0000259" key="2">
    <source>
        <dbReference type="Pfam" id="PF13635"/>
    </source>
</evidence>
<dbReference type="EMBL" id="AMFJ01021646">
    <property type="protein sequence ID" value="EKD66202.1"/>
    <property type="molecule type" value="Genomic_DNA"/>
</dbReference>
<dbReference type="SUPFAM" id="SSF52540">
    <property type="entry name" value="P-loop containing nucleoside triphosphate hydrolases"/>
    <property type="match status" value="1"/>
</dbReference>
<feature type="domain" description="DUF4143" evidence="2">
    <location>
        <begin position="227"/>
        <end position="372"/>
    </location>
</feature>
<dbReference type="InterPro" id="IPR041682">
    <property type="entry name" value="AAA_14"/>
</dbReference>
<name>K2AWQ1_9BACT</name>
<sequence length="429" mass="52664">MVDKYNILEILNKYNFWNKKVENLWYVRKTYLDKIESSIWTNDLIKVLIWQRRVWKSYILKQFINSLIQEKKINPKNILYINLEYEDFSFIKTKDDLNTVLNLYIKENKINSKFFIFIDEIQEIAGWEKFINSIRADHTIEVEIYITWSNSSLLSSELSTYLSWRYITFNIFPFSFEEYLNFKNLTKNKQNFIDYINFSWIPEVYNLPNKELQRNFISSLKDTIILKDLVKRYSIKEVDLLEKIFYFLSSNIWNLFSINAISRKLKSEWINISPTTLSNYLRYLQNILVFYWVDRYDLKWKRILEWEKKYYLNDLWFINFLFSSFDDYAWKKLENYIFNYLNSNWYTVYTGNLWNLEIDFVAEKNNEKIYIQASYLLSSKEVIDREYWNLKLIKDSFPKYVISMDDILFPVDDHGIKHLQVWDIDEINF</sequence>
<dbReference type="Pfam" id="PF13173">
    <property type="entry name" value="AAA_14"/>
    <property type="match status" value="1"/>
</dbReference>
<accession>K2AWQ1</accession>
<comment type="caution">
    <text evidence="3">The sequence shown here is derived from an EMBL/GenBank/DDBJ whole genome shotgun (WGS) entry which is preliminary data.</text>
</comment>
<protein>
    <submittedName>
        <fullName evidence="3">Uncharacterized protein</fullName>
    </submittedName>
</protein>
<gene>
    <name evidence="3" type="ORF">ACD_49C00060G0044</name>
</gene>
<feature type="domain" description="AAA" evidence="1">
    <location>
        <begin position="45"/>
        <end position="180"/>
    </location>
</feature>
<proteinExistence type="predicted"/>
<reference evidence="3" key="1">
    <citation type="journal article" date="2012" name="Science">
        <title>Fermentation, hydrogen, and sulfur metabolism in multiple uncultivated bacterial phyla.</title>
        <authorList>
            <person name="Wrighton K.C."/>
            <person name="Thomas B.C."/>
            <person name="Sharon I."/>
            <person name="Miller C.S."/>
            <person name="Castelle C.J."/>
            <person name="VerBerkmoes N.C."/>
            <person name="Wilkins M.J."/>
            <person name="Hettich R.L."/>
            <person name="Lipton M.S."/>
            <person name="Williams K.H."/>
            <person name="Long P.E."/>
            <person name="Banfield J.F."/>
        </authorList>
    </citation>
    <scope>NUCLEOTIDE SEQUENCE [LARGE SCALE GENOMIC DNA]</scope>
</reference>
<evidence type="ECO:0000313" key="3">
    <source>
        <dbReference type="EMBL" id="EKD66202.1"/>
    </source>
</evidence>
<dbReference type="InterPro" id="IPR027417">
    <property type="entry name" value="P-loop_NTPase"/>
</dbReference>
<dbReference type="PANTHER" id="PTHR33295:SF20">
    <property type="entry name" value="ATPASE"/>
    <property type="match status" value="1"/>
</dbReference>